<protein>
    <submittedName>
        <fullName evidence="1">Uncharacterized protein</fullName>
    </submittedName>
</protein>
<reference evidence="1" key="1">
    <citation type="submission" date="2021-05" db="EMBL/GenBank/DDBJ databases">
        <authorList>
            <person name="Alioto T."/>
            <person name="Alioto T."/>
            <person name="Gomez Garrido J."/>
        </authorList>
    </citation>
    <scope>NUCLEOTIDE SEQUENCE</scope>
</reference>
<dbReference type="EMBL" id="HBUF01345080">
    <property type="protein sequence ID" value="CAG6708486.1"/>
    <property type="molecule type" value="Transcribed_RNA"/>
</dbReference>
<evidence type="ECO:0000313" key="1">
    <source>
        <dbReference type="EMBL" id="CAG6708510.1"/>
    </source>
</evidence>
<accession>A0A8D8UPD3</accession>
<name>A0A8D8UPD3_9HEMI</name>
<sequence length="125" mass="13960">MLVEMIVGTRRLHPHFHPRKECRSGNFPDNESTLCYMTALPSYNYTFRYCSPSYNGRILFAEGLEEPEDPPFDWALGHLPSLSNPSLEEGGCFTTTAGDLMVIGMSCTSVALQPLRSAEVRKCPV</sequence>
<proteinExistence type="predicted"/>
<dbReference type="EMBL" id="HBUF01345089">
    <property type="protein sequence ID" value="CAG6708510.1"/>
    <property type="molecule type" value="Transcribed_RNA"/>
</dbReference>
<organism evidence="1">
    <name type="scientific">Cacopsylla melanoneura</name>
    <dbReference type="NCBI Taxonomy" id="428564"/>
    <lineage>
        <taxon>Eukaryota</taxon>
        <taxon>Metazoa</taxon>
        <taxon>Ecdysozoa</taxon>
        <taxon>Arthropoda</taxon>
        <taxon>Hexapoda</taxon>
        <taxon>Insecta</taxon>
        <taxon>Pterygota</taxon>
        <taxon>Neoptera</taxon>
        <taxon>Paraneoptera</taxon>
        <taxon>Hemiptera</taxon>
        <taxon>Sternorrhyncha</taxon>
        <taxon>Psylloidea</taxon>
        <taxon>Psyllidae</taxon>
        <taxon>Psyllinae</taxon>
        <taxon>Cacopsylla</taxon>
    </lineage>
</organism>
<dbReference type="AlphaFoldDB" id="A0A8D8UPD3"/>